<dbReference type="RefSeq" id="WP_146112058.1">
    <property type="nucleotide sequence ID" value="NZ_CP022048.2"/>
</dbReference>
<evidence type="ECO:0008006" key="3">
    <source>
        <dbReference type="Google" id="ProtNLM"/>
    </source>
</evidence>
<proteinExistence type="predicted"/>
<accession>A0ABU4KUF9</accession>
<dbReference type="EMBL" id="JAMYEC010000016">
    <property type="protein sequence ID" value="MDX2336532.1"/>
    <property type="molecule type" value="Genomic_DNA"/>
</dbReference>
<name>A0ABU4KUF9_BREVE</name>
<comment type="caution">
    <text evidence="1">The sequence shown here is derived from an EMBL/GenBank/DDBJ whole genome shotgun (WGS) entry which is preliminary data.</text>
</comment>
<dbReference type="GeneID" id="41197361"/>
<gene>
    <name evidence="1" type="ORF">NJD11_16475</name>
</gene>
<protein>
    <recommendedName>
        <fullName evidence="3">Transposase</fullName>
    </recommendedName>
</protein>
<keyword evidence="2" id="KW-1185">Reference proteome</keyword>
<dbReference type="Proteomes" id="UP001272940">
    <property type="component" value="Unassembled WGS sequence"/>
</dbReference>
<reference evidence="1 2" key="1">
    <citation type="journal article" date="2023" name="FEMS Microbes">
        <title>Whole genomes of deep-sea sponge-associated bacteria exhibit high novel natural product potential.</title>
        <authorList>
            <person name="Hesketh-Best P.J."/>
            <person name="January G.G."/>
            <person name="Koch M.J."/>
            <person name="Warburton P.J."/>
            <person name="Howell K.L."/>
            <person name="Upton M."/>
        </authorList>
    </citation>
    <scope>NUCLEOTIDE SEQUENCE [LARGE SCALE GENOMIC DNA]</scope>
    <source>
        <strain evidence="1 2">PC206-O</strain>
    </source>
</reference>
<organism evidence="1 2">
    <name type="scientific">Brevundimonas vesicularis</name>
    <name type="common">Pseudomonas vesicularis</name>
    <dbReference type="NCBI Taxonomy" id="41276"/>
    <lineage>
        <taxon>Bacteria</taxon>
        <taxon>Pseudomonadati</taxon>
        <taxon>Pseudomonadota</taxon>
        <taxon>Alphaproteobacteria</taxon>
        <taxon>Caulobacterales</taxon>
        <taxon>Caulobacteraceae</taxon>
        <taxon>Brevundimonas</taxon>
    </lineage>
</organism>
<evidence type="ECO:0000313" key="1">
    <source>
        <dbReference type="EMBL" id="MDX2336532.1"/>
    </source>
</evidence>
<sequence length="137" mass="15680">MRRQYEAWLTEFDPDLFMTLGANRPVSIEMMDRTAREFFNRVHRKGLGPRWSKRPDCDRGHAIGFLEHPLTNTHLHLAVRAPDPIQDIIVNGGEIWKGILSGGHFYAGRAENAEAIARYVTKDFWKLGPDAAVFLYA</sequence>
<evidence type="ECO:0000313" key="2">
    <source>
        <dbReference type="Proteomes" id="UP001272940"/>
    </source>
</evidence>